<dbReference type="Proteomes" id="UP001050808">
    <property type="component" value="Unassembled WGS sequence"/>
</dbReference>
<dbReference type="EMBL" id="BNDY01000017">
    <property type="protein sequence ID" value="GHI40047.1"/>
    <property type="molecule type" value="Genomic_DNA"/>
</dbReference>
<feature type="compositionally biased region" description="Basic and acidic residues" evidence="1">
    <location>
        <begin position="66"/>
        <end position="75"/>
    </location>
</feature>
<sequence length="75" mass="8424">MRRTVAEVHQGRQQAVNEAQFVFRPCLNCSAAGPRLQYGLMPLVPQRADLSDVADPRQAGATPSSYRDDRLARRR</sequence>
<protein>
    <submittedName>
        <fullName evidence="2">Uncharacterized protein</fullName>
    </submittedName>
</protein>
<keyword evidence="3" id="KW-1185">Reference proteome</keyword>
<evidence type="ECO:0000256" key="1">
    <source>
        <dbReference type="SAM" id="MobiDB-lite"/>
    </source>
</evidence>
<evidence type="ECO:0000313" key="2">
    <source>
        <dbReference type="EMBL" id="GHI40047.1"/>
    </source>
</evidence>
<comment type="caution">
    <text evidence="2">The sequence shown here is derived from an EMBL/GenBank/DDBJ whole genome shotgun (WGS) entry which is preliminary data.</text>
</comment>
<feature type="region of interest" description="Disordered" evidence="1">
    <location>
        <begin position="51"/>
        <end position="75"/>
    </location>
</feature>
<proteinExistence type="predicted"/>
<accession>A0ABQ3QRY8</accession>
<evidence type="ECO:0000313" key="3">
    <source>
        <dbReference type="Proteomes" id="UP001050808"/>
    </source>
</evidence>
<organism evidence="2 3">
    <name type="scientific">Streptomyces violascens</name>
    <dbReference type="NCBI Taxonomy" id="67381"/>
    <lineage>
        <taxon>Bacteria</taxon>
        <taxon>Bacillati</taxon>
        <taxon>Actinomycetota</taxon>
        <taxon>Actinomycetes</taxon>
        <taxon>Kitasatosporales</taxon>
        <taxon>Streptomycetaceae</taxon>
        <taxon>Streptomyces</taxon>
    </lineage>
</organism>
<name>A0ABQ3QRY8_9ACTN</name>
<reference evidence="2" key="1">
    <citation type="submission" date="2024-05" db="EMBL/GenBank/DDBJ databases">
        <title>Whole genome shotgun sequence of Streptomyces violascens NBRC 12920.</title>
        <authorList>
            <person name="Komaki H."/>
            <person name="Tamura T."/>
        </authorList>
    </citation>
    <scope>NUCLEOTIDE SEQUENCE</scope>
    <source>
        <strain evidence="2">NBRC 12920</strain>
    </source>
</reference>
<gene>
    <name evidence="2" type="ORF">Sviol_44550</name>
</gene>